<evidence type="ECO:0000313" key="7">
    <source>
        <dbReference type="Proteomes" id="UP001153620"/>
    </source>
</evidence>
<evidence type="ECO:0000256" key="1">
    <source>
        <dbReference type="ARBA" id="ARBA00005232"/>
    </source>
</evidence>
<keyword evidence="2" id="KW-0808">Transferase</keyword>
<dbReference type="SUPFAM" id="SSF52777">
    <property type="entry name" value="CoA-dependent acyltransferases"/>
    <property type="match status" value="2"/>
</dbReference>
<dbReference type="InterPro" id="IPR023213">
    <property type="entry name" value="CAT-like_dom_sf"/>
</dbReference>
<reference evidence="6" key="2">
    <citation type="submission" date="2022-10" db="EMBL/GenBank/DDBJ databases">
        <authorList>
            <consortium name="ENA_rothamsted_submissions"/>
            <consortium name="culmorum"/>
            <person name="King R."/>
        </authorList>
    </citation>
    <scope>NUCLEOTIDE SEQUENCE</scope>
</reference>
<dbReference type="Gene3D" id="3.30.559.10">
    <property type="entry name" value="Chloramphenicol acetyltransferase-like domain"/>
    <property type="match status" value="1"/>
</dbReference>
<organism evidence="6 7">
    <name type="scientific">Chironomus riparius</name>
    <dbReference type="NCBI Taxonomy" id="315576"/>
    <lineage>
        <taxon>Eukaryota</taxon>
        <taxon>Metazoa</taxon>
        <taxon>Ecdysozoa</taxon>
        <taxon>Arthropoda</taxon>
        <taxon>Hexapoda</taxon>
        <taxon>Insecta</taxon>
        <taxon>Pterygota</taxon>
        <taxon>Neoptera</taxon>
        <taxon>Endopterygota</taxon>
        <taxon>Diptera</taxon>
        <taxon>Nematocera</taxon>
        <taxon>Chironomoidea</taxon>
        <taxon>Chironomidae</taxon>
        <taxon>Chironominae</taxon>
        <taxon>Chironomus</taxon>
    </lineage>
</organism>
<feature type="domain" description="Choline/carnitine acyltransferase" evidence="5">
    <location>
        <begin position="26"/>
        <end position="596"/>
    </location>
</feature>
<comment type="similarity">
    <text evidence="1">Belongs to the carnitine/choline acetyltransferase family.</text>
</comment>
<dbReference type="AlphaFoldDB" id="A0A9N9RIR1"/>
<evidence type="ECO:0000256" key="4">
    <source>
        <dbReference type="PIRSR" id="PIRSR600542-1"/>
    </source>
</evidence>
<evidence type="ECO:0000313" key="6">
    <source>
        <dbReference type="EMBL" id="CAG9797477.1"/>
    </source>
</evidence>
<feature type="active site" description="Proton acceptor" evidence="4">
    <location>
        <position position="329"/>
    </location>
</feature>
<dbReference type="PANTHER" id="PTHR22589">
    <property type="entry name" value="CARNITINE O-ACYLTRANSFERASE"/>
    <property type="match status" value="1"/>
</dbReference>
<reference evidence="6" key="1">
    <citation type="submission" date="2022-01" db="EMBL/GenBank/DDBJ databases">
        <authorList>
            <person name="King R."/>
        </authorList>
    </citation>
    <scope>NUCLEOTIDE SEQUENCE</scope>
</reference>
<evidence type="ECO:0000256" key="3">
    <source>
        <dbReference type="ARBA" id="ARBA00023315"/>
    </source>
</evidence>
<proteinExistence type="inferred from homology"/>
<dbReference type="Gene3D" id="3.30.559.70">
    <property type="entry name" value="Choline/Carnitine o-acyltransferase, domain 2"/>
    <property type="match status" value="1"/>
</dbReference>
<evidence type="ECO:0000259" key="5">
    <source>
        <dbReference type="Pfam" id="PF00755"/>
    </source>
</evidence>
<dbReference type="GO" id="GO:0008458">
    <property type="term" value="F:carnitine O-octanoyltransferase activity"/>
    <property type="evidence" value="ECO:0007669"/>
    <property type="project" value="TreeGrafter"/>
</dbReference>
<dbReference type="PANTHER" id="PTHR22589:SF67">
    <property type="entry name" value="PEROXISOMAL CARNITINE O-OCTANOYLTRANSFERASE"/>
    <property type="match status" value="1"/>
</dbReference>
<name>A0A9N9RIR1_9DIPT</name>
<protein>
    <recommendedName>
        <fullName evidence="5">Choline/carnitine acyltransferase domain-containing protein</fullName>
    </recommendedName>
</protein>
<accession>A0A9N9RIR1</accession>
<gene>
    <name evidence="6" type="ORF">CHIRRI_LOCUS475</name>
</gene>
<dbReference type="Pfam" id="PF00755">
    <property type="entry name" value="Carn_acyltransf"/>
    <property type="match status" value="1"/>
</dbReference>
<dbReference type="GO" id="GO:0005777">
    <property type="term" value="C:peroxisome"/>
    <property type="evidence" value="ECO:0007669"/>
    <property type="project" value="TreeGrafter"/>
</dbReference>
<dbReference type="InterPro" id="IPR039551">
    <property type="entry name" value="Cho/carn_acyl_trans"/>
</dbReference>
<sequence>MAQKNIFIQNEGGPSTFHFDENLDNLPLPSLDDTLQRYYKSLIPFASDENELKNTEKIINKFKNGNGKKLQKMLQDKASKEKNWVEKYWEDYAYLTTRVPLAPYCVMSQPLLTSYTGIKTTKGNLLRNFSRIVYYSLEFWNLIRHEKLRAGTSADGKTYFSSNQFKRMYNTSRIPGDFKDEISCYFKLKSEQSCPSHIVVIGNGRIFYFDVIYDEKLMTPQELHHTLSIIYGKINDEKNNMGIPILTSDDRTAWSKNRRHLMELSKENEHYFKIIESSIIALSFDVSEPSDISELSQKTIDGDIHSRWHDKSSTLVAFRNGLFGFVGEHSCYDGALSFSPYILMNLMDDPEPDWNEKLKLQIIPKEIEFKVDDKVQSEIDRLEKWKDSVQNIVTVHYGEYKSYGKNAMKDQKLHPDCYVQMALQLTYFKLHGNLASTYETATMRNYYHGRTETVRSCSIEVMEWIDNWFDEKATSAEKAKYFRRAANSQHKLMNAAKQGKGVDRHLFALSCLALENQMPIPELYNDPLFQKSGGGGNFILSTSTLGYFINIGFVAPMLKDGYGTFYTMLENRIWIIVTTYKESDVTSGKKFYDAFETSMTEIMDLLNSTTESKL</sequence>
<dbReference type="InterPro" id="IPR000542">
    <property type="entry name" value="Carn_acyl_trans"/>
</dbReference>
<dbReference type="InterPro" id="IPR042231">
    <property type="entry name" value="Cho/carn_acyl_trans_2"/>
</dbReference>
<evidence type="ECO:0000256" key="2">
    <source>
        <dbReference type="ARBA" id="ARBA00022679"/>
    </source>
</evidence>
<keyword evidence="7" id="KW-1185">Reference proteome</keyword>
<dbReference type="EMBL" id="OU895877">
    <property type="protein sequence ID" value="CAG9797477.1"/>
    <property type="molecule type" value="Genomic_DNA"/>
</dbReference>
<dbReference type="OrthoDB" id="240216at2759"/>
<dbReference type="Proteomes" id="UP001153620">
    <property type="component" value="Chromosome 1"/>
</dbReference>
<keyword evidence="3" id="KW-0012">Acyltransferase</keyword>